<dbReference type="EMBL" id="QQAX01000011">
    <property type="protein sequence ID" value="RDI43431.1"/>
    <property type="molecule type" value="Genomic_DNA"/>
</dbReference>
<name>A0A370GIE6_9COXI</name>
<protein>
    <submittedName>
        <fullName evidence="1">Uncharacterized protein</fullName>
    </submittedName>
</protein>
<gene>
    <name evidence="1" type="ORF">C8D86_11187</name>
</gene>
<dbReference type="AlphaFoldDB" id="A0A370GIE6"/>
<evidence type="ECO:0000313" key="1">
    <source>
        <dbReference type="EMBL" id="RDI43431.1"/>
    </source>
</evidence>
<organism evidence="1 2">
    <name type="scientific">Aquicella lusitana</name>
    <dbReference type="NCBI Taxonomy" id="254246"/>
    <lineage>
        <taxon>Bacteria</taxon>
        <taxon>Pseudomonadati</taxon>
        <taxon>Pseudomonadota</taxon>
        <taxon>Gammaproteobacteria</taxon>
        <taxon>Legionellales</taxon>
        <taxon>Coxiellaceae</taxon>
        <taxon>Aquicella</taxon>
    </lineage>
</organism>
<proteinExistence type="predicted"/>
<comment type="caution">
    <text evidence="1">The sequence shown here is derived from an EMBL/GenBank/DDBJ whole genome shotgun (WGS) entry which is preliminary data.</text>
</comment>
<sequence length="355" mass="41009">MKRFEYSEYYDLTHDARLVDPGVENTVALLNQEAGRELVIEYYKSKYQSNMVEDEINGLIFGGEAIYEKIAQYVVPLLREAQKKAANTDNFRELFMIVSNYGKHITPILYIKENGRDAILAADTGFYDNKKVANYLRYALKTKSESLKEMPVLTIEEIRQSDDYSCFADCLVFGRDATGFVSHDQYIIPDLLHRLLERAETKEGYEDGVLVTKLPDELLKTAARAAFINAHQEHPVGRKIYKDKSLNEFHDKYTDKNILFKAKEVAKPTDVLAYARIKGIKLAELIEIQFYVDQFKAELGENFTSILEEDFRNRAKDEFKKQGINADNIRKGIHEIAEDFLAEVKNNLNRDRKIK</sequence>
<dbReference type="Proteomes" id="UP000254720">
    <property type="component" value="Unassembled WGS sequence"/>
</dbReference>
<accession>A0A370GIE6</accession>
<keyword evidence="2" id="KW-1185">Reference proteome</keyword>
<dbReference type="OrthoDB" id="5654452at2"/>
<reference evidence="1 2" key="1">
    <citation type="submission" date="2018-07" db="EMBL/GenBank/DDBJ databases">
        <title>Genomic Encyclopedia of Type Strains, Phase IV (KMG-IV): sequencing the most valuable type-strain genomes for metagenomic binning, comparative biology and taxonomic classification.</title>
        <authorList>
            <person name="Goeker M."/>
        </authorList>
    </citation>
    <scope>NUCLEOTIDE SEQUENCE [LARGE SCALE GENOMIC DNA]</scope>
    <source>
        <strain evidence="1 2">DSM 16500</strain>
    </source>
</reference>
<dbReference type="RefSeq" id="WP_114834456.1">
    <property type="nucleotide sequence ID" value="NZ_LR699114.1"/>
</dbReference>
<evidence type="ECO:0000313" key="2">
    <source>
        <dbReference type="Proteomes" id="UP000254720"/>
    </source>
</evidence>